<evidence type="ECO:0000313" key="4">
    <source>
        <dbReference type="EMBL" id="MBP2358451.1"/>
    </source>
</evidence>
<reference evidence="4 5" key="1">
    <citation type="submission" date="2021-03" db="EMBL/GenBank/DDBJ databases">
        <title>Sequencing the genomes of 1000 actinobacteria strains.</title>
        <authorList>
            <person name="Klenk H.-P."/>
        </authorList>
    </citation>
    <scope>NUCLEOTIDE SEQUENCE [LARGE SCALE GENOMIC DNA]</scope>
    <source>
        <strain evidence="4 5">DSM 40843</strain>
    </source>
</reference>
<feature type="domain" description="N-acetyltransferase" evidence="3">
    <location>
        <begin position="184"/>
        <end position="340"/>
    </location>
</feature>
<dbReference type="EMBL" id="JAGINS010000001">
    <property type="protein sequence ID" value="MBP2358451.1"/>
    <property type="molecule type" value="Genomic_DNA"/>
</dbReference>
<protein>
    <submittedName>
        <fullName evidence="4">GNAT superfamily N-acetyltransferase</fullName>
    </submittedName>
</protein>
<dbReference type="Proteomes" id="UP001519311">
    <property type="component" value="Unassembled WGS sequence"/>
</dbReference>
<feature type="domain" description="N-acetyltransferase" evidence="3">
    <location>
        <begin position="8"/>
        <end position="175"/>
    </location>
</feature>
<accession>A0ABS4V3T0</accession>
<dbReference type="PROSITE" id="PS51186">
    <property type="entry name" value="GNAT"/>
    <property type="match status" value="2"/>
</dbReference>
<dbReference type="SUPFAM" id="SSF55729">
    <property type="entry name" value="Acyl-CoA N-acyltransferases (Nat)"/>
    <property type="match status" value="2"/>
</dbReference>
<evidence type="ECO:0000259" key="3">
    <source>
        <dbReference type="PROSITE" id="PS51186"/>
    </source>
</evidence>
<organism evidence="4 5">
    <name type="scientific">Streptomyces clavifer</name>
    <dbReference type="NCBI Taxonomy" id="68188"/>
    <lineage>
        <taxon>Bacteria</taxon>
        <taxon>Bacillati</taxon>
        <taxon>Actinomycetota</taxon>
        <taxon>Actinomycetes</taxon>
        <taxon>Kitasatosporales</taxon>
        <taxon>Streptomycetaceae</taxon>
        <taxon>Streptomyces</taxon>
    </lineage>
</organism>
<gene>
    <name evidence="4" type="ORF">JOF59_000851</name>
</gene>
<keyword evidence="1" id="KW-0808">Transferase</keyword>
<keyword evidence="2" id="KW-0012">Acyltransferase</keyword>
<sequence length="340" mass="35959">MNDIAHELRFVPLTADDAPVLAAWLRLTTESADDVPLSAAPPCAADLAGSVRFAPPGTALVGEAAYRDGELIGAIRLVLPDGAPVAVVDQLLVDPALRRQGVGTALAVRARELAAAHGRTALVADLVQALPGGPDRDGGPAAFAAAVGGAPAAGPEGIHQWLDLDRHDPLADGVPEVPAGYRLVTWGTITPDRFAVAVSELGQTLGSSDPQSWDTSPEAIRTSHVRRYERMRVGRGRRAYHAGVVHEETGELAGFTSVSKTTGNPEHALQGMTVVGRDHRGHRLGRLLKLANLAHVREYEPSVRLIETANADDNHPMIALNEAMGFVPQERLVSWEAPVS</sequence>
<evidence type="ECO:0000256" key="1">
    <source>
        <dbReference type="ARBA" id="ARBA00022679"/>
    </source>
</evidence>
<dbReference type="InterPro" id="IPR016181">
    <property type="entry name" value="Acyl_CoA_acyltransferase"/>
</dbReference>
<dbReference type="InterPro" id="IPR050832">
    <property type="entry name" value="Bact_Acetyltransf"/>
</dbReference>
<keyword evidence="5" id="KW-1185">Reference proteome</keyword>
<evidence type="ECO:0000256" key="2">
    <source>
        <dbReference type="ARBA" id="ARBA00023315"/>
    </source>
</evidence>
<dbReference type="PANTHER" id="PTHR43877:SF1">
    <property type="entry name" value="ACETYLTRANSFERASE"/>
    <property type="match status" value="1"/>
</dbReference>
<name>A0ABS4V3T0_9ACTN</name>
<comment type="caution">
    <text evidence="4">The sequence shown here is derived from an EMBL/GenBank/DDBJ whole genome shotgun (WGS) entry which is preliminary data.</text>
</comment>
<dbReference type="RefSeq" id="WP_124280914.1">
    <property type="nucleotide sequence ID" value="NZ_BMWJ01000012.1"/>
</dbReference>
<dbReference type="PANTHER" id="PTHR43877">
    <property type="entry name" value="AMINOALKYLPHOSPHONATE N-ACETYLTRANSFERASE-RELATED-RELATED"/>
    <property type="match status" value="1"/>
</dbReference>
<proteinExistence type="predicted"/>
<dbReference type="InterPro" id="IPR000182">
    <property type="entry name" value="GNAT_dom"/>
</dbReference>
<dbReference type="Gene3D" id="3.40.630.30">
    <property type="match status" value="1"/>
</dbReference>
<dbReference type="CDD" id="cd04301">
    <property type="entry name" value="NAT_SF"/>
    <property type="match status" value="1"/>
</dbReference>
<evidence type="ECO:0000313" key="5">
    <source>
        <dbReference type="Proteomes" id="UP001519311"/>
    </source>
</evidence>
<dbReference type="Pfam" id="PF00583">
    <property type="entry name" value="Acetyltransf_1"/>
    <property type="match status" value="2"/>
</dbReference>